<evidence type="ECO:0000313" key="2">
    <source>
        <dbReference type="EMBL" id="KDN66352.1"/>
    </source>
</evidence>
<accession>A0A066XBN8</accession>
<feature type="chain" id="PRO_5001634708" description="Secreted protein" evidence="1">
    <location>
        <begin position="18"/>
        <end position="106"/>
    </location>
</feature>
<evidence type="ECO:0000313" key="3">
    <source>
        <dbReference type="Proteomes" id="UP000027238"/>
    </source>
</evidence>
<feature type="signal peptide" evidence="1">
    <location>
        <begin position="1"/>
        <end position="17"/>
    </location>
</feature>
<evidence type="ECO:0008006" key="4">
    <source>
        <dbReference type="Google" id="ProtNLM"/>
    </source>
</evidence>
<dbReference type="OMA" id="WCQIAGA"/>
<reference evidence="3" key="1">
    <citation type="journal article" date="2014" name="Genome Announc.">
        <title>Draft genome sequence of Colletotrichum sublineola, a destructive pathogen of cultivated sorghum.</title>
        <authorList>
            <person name="Baroncelli R."/>
            <person name="Sanz-Martin J.M."/>
            <person name="Rech G.E."/>
            <person name="Sukno S.A."/>
            <person name="Thon M.R."/>
        </authorList>
    </citation>
    <scope>NUCLEOTIDE SEQUENCE [LARGE SCALE GENOMIC DNA]</scope>
    <source>
        <strain evidence="3">TX430BB</strain>
    </source>
</reference>
<gene>
    <name evidence="2" type="ORF">CSUB01_10463</name>
</gene>
<proteinExistence type="predicted"/>
<name>A0A066XBN8_COLSU</name>
<dbReference type="Proteomes" id="UP000027238">
    <property type="component" value="Unassembled WGS sequence"/>
</dbReference>
<dbReference type="eggNOG" id="ENOG502TDI9">
    <property type="taxonomic scope" value="Eukaryota"/>
</dbReference>
<dbReference type="OrthoDB" id="4820010at2759"/>
<organism evidence="2 3">
    <name type="scientific">Colletotrichum sublineola</name>
    <name type="common">Sorghum anthracnose fungus</name>
    <dbReference type="NCBI Taxonomy" id="1173701"/>
    <lineage>
        <taxon>Eukaryota</taxon>
        <taxon>Fungi</taxon>
        <taxon>Dikarya</taxon>
        <taxon>Ascomycota</taxon>
        <taxon>Pezizomycotina</taxon>
        <taxon>Sordariomycetes</taxon>
        <taxon>Hypocreomycetidae</taxon>
        <taxon>Glomerellales</taxon>
        <taxon>Glomerellaceae</taxon>
        <taxon>Colletotrichum</taxon>
        <taxon>Colletotrichum graminicola species complex</taxon>
    </lineage>
</organism>
<dbReference type="EMBL" id="JMSE01000943">
    <property type="protein sequence ID" value="KDN66352.1"/>
    <property type="molecule type" value="Genomic_DNA"/>
</dbReference>
<dbReference type="AlphaFoldDB" id="A0A066XBN8"/>
<evidence type="ECO:0000256" key="1">
    <source>
        <dbReference type="SAM" id="SignalP"/>
    </source>
</evidence>
<comment type="caution">
    <text evidence="2">The sequence shown here is derived from an EMBL/GenBank/DDBJ whole genome shotgun (WGS) entry which is preliminary data.</text>
</comment>
<sequence>MKSALIFLAAFFAGANACGTAYASCHCTNSDGTANDTITATVCNFSNRDAPKSPGWPVYTEERGGVLKCIANTQAVVYDVPLDNCKFRESCTANGATGADSSCDST</sequence>
<keyword evidence="3" id="KW-1185">Reference proteome</keyword>
<dbReference type="HOGENOM" id="CLU_152062_1_0_1"/>
<keyword evidence="1" id="KW-0732">Signal</keyword>
<protein>
    <recommendedName>
        <fullName evidence="4">Secreted protein</fullName>
    </recommendedName>
</protein>